<sequence length="126" mass="14076">MSRHMKATAFLTLFVAILLGGSTASNASNEGDARKLTITEFVEVADLKDFLFEHGRDSLTLTRCEIESSFPRNEKLGTIHLVGDSRHKRIEYRLPLVKSNEMLVLTFSQPTSSKASKLSGFWIDAE</sequence>
<dbReference type="Proteomes" id="UP000225740">
    <property type="component" value="Unassembled WGS sequence"/>
</dbReference>
<evidence type="ECO:0000313" key="2">
    <source>
        <dbReference type="EMBL" id="PHQ33977.1"/>
    </source>
</evidence>
<accession>A0A2G1W4K8</accession>
<proteinExistence type="predicted"/>
<protein>
    <submittedName>
        <fullName evidence="2">Uncharacterized protein</fullName>
    </submittedName>
</protein>
<evidence type="ECO:0000256" key="1">
    <source>
        <dbReference type="SAM" id="SignalP"/>
    </source>
</evidence>
<evidence type="ECO:0000313" key="3">
    <source>
        <dbReference type="Proteomes" id="UP000225740"/>
    </source>
</evidence>
<organism evidence="2 3">
    <name type="scientific">Rhodopirellula bahusiensis</name>
    <dbReference type="NCBI Taxonomy" id="2014065"/>
    <lineage>
        <taxon>Bacteria</taxon>
        <taxon>Pseudomonadati</taxon>
        <taxon>Planctomycetota</taxon>
        <taxon>Planctomycetia</taxon>
        <taxon>Pirellulales</taxon>
        <taxon>Pirellulaceae</taxon>
        <taxon>Rhodopirellula</taxon>
    </lineage>
</organism>
<feature type="signal peptide" evidence="1">
    <location>
        <begin position="1"/>
        <end position="27"/>
    </location>
</feature>
<dbReference type="OrthoDB" id="9953822at2"/>
<gene>
    <name evidence="2" type="ORF">CEE69_16840</name>
</gene>
<name>A0A2G1W4K8_9BACT</name>
<comment type="caution">
    <text evidence="2">The sequence shown here is derived from an EMBL/GenBank/DDBJ whole genome shotgun (WGS) entry which is preliminary data.</text>
</comment>
<dbReference type="AlphaFoldDB" id="A0A2G1W4K8"/>
<feature type="chain" id="PRO_5013894865" evidence="1">
    <location>
        <begin position="28"/>
        <end position="126"/>
    </location>
</feature>
<dbReference type="EMBL" id="NIZW01000013">
    <property type="protein sequence ID" value="PHQ33977.1"/>
    <property type="molecule type" value="Genomic_DNA"/>
</dbReference>
<keyword evidence="3" id="KW-1185">Reference proteome</keyword>
<keyword evidence="1" id="KW-0732">Signal</keyword>
<reference evidence="2 3" key="1">
    <citation type="submission" date="2017-06" db="EMBL/GenBank/DDBJ databases">
        <title>Description of Rhodopirellula bahusiensis sp. nov.</title>
        <authorList>
            <person name="Kizina J."/>
            <person name="Harder J."/>
        </authorList>
    </citation>
    <scope>NUCLEOTIDE SEQUENCE [LARGE SCALE GENOMIC DNA]</scope>
    <source>
        <strain evidence="2 3">SWK21</strain>
    </source>
</reference>